<dbReference type="CDD" id="cd22159">
    <property type="entry name" value="F-box_AtTIR1-like"/>
    <property type="match status" value="1"/>
</dbReference>
<feature type="domain" description="F-box" evidence="2">
    <location>
        <begin position="35"/>
        <end position="84"/>
    </location>
</feature>
<dbReference type="EMBL" id="JAJJMA010229930">
    <property type="protein sequence ID" value="MCL7041987.1"/>
    <property type="molecule type" value="Genomic_DNA"/>
</dbReference>
<keyword evidence="4" id="KW-1185">Reference proteome</keyword>
<dbReference type="PANTHER" id="PTHR13318:SF26">
    <property type="entry name" value="F-BOX_LRR-REPEAT PROTEIN 12"/>
    <property type="match status" value="1"/>
</dbReference>
<dbReference type="SMART" id="SM00367">
    <property type="entry name" value="LRR_CC"/>
    <property type="match status" value="5"/>
</dbReference>
<dbReference type="Gene3D" id="3.80.10.10">
    <property type="entry name" value="Ribonuclease Inhibitor"/>
    <property type="match status" value="2"/>
</dbReference>
<accession>A0AA41VIP1</accession>
<dbReference type="AlphaFoldDB" id="A0AA41VIP1"/>
<feature type="region of interest" description="Disordered" evidence="1">
    <location>
        <begin position="1"/>
        <end position="27"/>
    </location>
</feature>
<dbReference type="GO" id="GO:0031146">
    <property type="term" value="P:SCF-dependent proteasomal ubiquitin-dependent protein catabolic process"/>
    <property type="evidence" value="ECO:0007669"/>
    <property type="project" value="TreeGrafter"/>
</dbReference>
<dbReference type="InterPro" id="IPR001810">
    <property type="entry name" value="F-box_dom"/>
</dbReference>
<dbReference type="Gene3D" id="1.20.1280.50">
    <property type="match status" value="1"/>
</dbReference>
<dbReference type="Pfam" id="PF12937">
    <property type="entry name" value="F-box-like"/>
    <property type="match status" value="1"/>
</dbReference>
<name>A0AA41VIP1_PAPNU</name>
<dbReference type="PROSITE" id="PS50181">
    <property type="entry name" value="FBOX"/>
    <property type="match status" value="1"/>
</dbReference>
<dbReference type="GO" id="GO:0019005">
    <property type="term" value="C:SCF ubiquitin ligase complex"/>
    <property type="evidence" value="ECO:0007669"/>
    <property type="project" value="TreeGrafter"/>
</dbReference>
<protein>
    <recommendedName>
        <fullName evidence="2">F-box domain-containing protein</fullName>
    </recommendedName>
</protein>
<dbReference type="InterPro" id="IPR032675">
    <property type="entry name" value="LRR_dom_sf"/>
</dbReference>
<sequence>MMNLASNDKDVEAQGENATVDDNEDDSPCKISTTSSYIANLPDDCLNRIFKCLETKDDRKSIGLTCRQWLHIQNDNHESLWYRHPNDPDYILPKFSPEIFPKVLCKLLTRFQNLKCLSLRGHPEITDLVTLQSQFCRSIIQNLCLDLCLEYSDTELSLMFSWLPRLTLISLKFCHVTDEGLYALAECCSSLQTVNLSYCQSITDSGISFLLQNCHELDSLSIRSCSSVTGIGFLGCAQNLTHVDAGDCKLKPEGIEAIVSGGGIECLNVSPAYRNFAKVIGEGCINTEAVMTISKGCPLLKELNLANCKMVELEGWLAIGRNCKNLELLTVCGCKLCDLGLQALCNGCNKLCMLYVGYDNCCSSSALEFFKCERPYVIW</sequence>
<evidence type="ECO:0000313" key="3">
    <source>
        <dbReference type="EMBL" id="MCL7041987.1"/>
    </source>
</evidence>
<dbReference type="InterPro" id="IPR006553">
    <property type="entry name" value="Leu-rich_rpt_Cys-con_subtyp"/>
</dbReference>
<comment type="caution">
    <text evidence="3">The sequence shown here is derived from an EMBL/GenBank/DDBJ whole genome shotgun (WGS) entry which is preliminary data.</text>
</comment>
<organism evidence="3 4">
    <name type="scientific">Papaver nudicaule</name>
    <name type="common">Iceland poppy</name>
    <dbReference type="NCBI Taxonomy" id="74823"/>
    <lineage>
        <taxon>Eukaryota</taxon>
        <taxon>Viridiplantae</taxon>
        <taxon>Streptophyta</taxon>
        <taxon>Embryophyta</taxon>
        <taxon>Tracheophyta</taxon>
        <taxon>Spermatophyta</taxon>
        <taxon>Magnoliopsida</taxon>
        <taxon>Ranunculales</taxon>
        <taxon>Papaveraceae</taxon>
        <taxon>Papaveroideae</taxon>
        <taxon>Papaver</taxon>
    </lineage>
</organism>
<dbReference type="InterPro" id="IPR036047">
    <property type="entry name" value="F-box-like_dom_sf"/>
</dbReference>
<dbReference type="SUPFAM" id="SSF52047">
    <property type="entry name" value="RNI-like"/>
    <property type="match status" value="1"/>
</dbReference>
<dbReference type="InterPro" id="IPR057207">
    <property type="entry name" value="FBXL15_LRR"/>
</dbReference>
<proteinExistence type="predicted"/>
<dbReference type="Pfam" id="PF25372">
    <property type="entry name" value="DUF7885"/>
    <property type="match status" value="1"/>
</dbReference>
<reference evidence="3" key="1">
    <citation type="submission" date="2022-03" db="EMBL/GenBank/DDBJ databases">
        <title>A functionally conserved STORR gene fusion in Papaver species that diverged 16.8 million years ago.</title>
        <authorList>
            <person name="Catania T."/>
        </authorList>
    </citation>
    <scope>NUCLEOTIDE SEQUENCE</scope>
    <source>
        <strain evidence="3">S-191538</strain>
    </source>
</reference>
<evidence type="ECO:0000256" key="1">
    <source>
        <dbReference type="SAM" id="MobiDB-lite"/>
    </source>
</evidence>
<evidence type="ECO:0000259" key="2">
    <source>
        <dbReference type="PROSITE" id="PS50181"/>
    </source>
</evidence>
<gene>
    <name evidence="3" type="ORF">MKW94_008237</name>
</gene>
<evidence type="ECO:0000313" key="4">
    <source>
        <dbReference type="Proteomes" id="UP001177140"/>
    </source>
</evidence>
<dbReference type="Proteomes" id="UP001177140">
    <property type="component" value="Unassembled WGS sequence"/>
</dbReference>
<dbReference type="PANTHER" id="PTHR13318">
    <property type="entry name" value="PARTNER OF PAIRED, ISOFORM B-RELATED"/>
    <property type="match status" value="1"/>
</dbReference>
<dbReference type="SUPFAM" id="SSF81383">
    <property type="entry name" value="F-box domain"/>
    <property type="match status" value="1"/>
</dbReference>